<dbReference type="Proteomes" id="UP001595885">
    <property type="component" value="Unassembled WGS sequence"/>
</dbReference>
<feature type="domain" description="Endonuclease/exonuclease/phosphatase" evidence="2">
    <location>
        <begin position="31"/>
        <end position="237"/>
    </location>
</feature>
<reference evidence="4" key="1">
    <citation type="journal article" date="2019" name="Int. J. Syst. Evol. Microbiol.">
        <title>The Global Catalogue of Microorganisms (GCM) 10K type strain sequencing project: providing services to taxonomists for standard genome sequencing and annotation.</title>
        <authorList>
            <consortium name="The Broad Institute Genomics Platform"/>
            <consortium name="The Broad Institute Genome Sequencing Center for Infectious Disease"/>
            <person name="Wu L."/>
            <person name="Ma J."/>
        </authorList>
    </citation>
    <scope>NUCLEOTIDE SEQUENCE [LARGE SCALE GENOMIC DNA]</scope>
    <source>
        <strain evidence="4">CCUG 50349</strain>
    </source>
</reference>
<feature type="compositionally biased region" description="Basic and acidic residues" evidence="1">
    <location>
        <begin position="263"/>
        <end position="284"/>
    </location>
</feature>
<dbReference type="Gene3D" id="3.60.10.10">
    <property type="entry name" value="Endonuclease/exonuclease/phosphatase"/>
    <property type="match status" value="1"/>
</dbReference>
<evidence type="ECO:0000313" key="4">
    <source>
        <dbReference type="Proteomes" id="UP001595885"/>
    </source>
</evidence>
<feature type="region of interest" description="Disordered" evidence="1">
    <location>
        <begin position="253"/>
        <end position="284"/>
    </location>
</feature>
<dbReference type="InterPro" id="IPR036691">
    <property type="entry name" value="Endo/exonu/phosph_ase_sf"/>
</dbReference>
<dbReference type="Pfam" id="PF03372">
    <property type="entry name" value="Exo_endo_phos"/>
    <property type="match status" value="1"/>
</dbReference>
<evidence type="ECO:0000259" key="2">
    <source>
        <dbReference type="Pfam" id="PF03372"/>
    </source>
</evidence>
<sequence>MIKDLYPYSKLKKARKNIKSNFSSKALSIISANVYQDNSDYKRLITLVKKYNPDLLLTMESDKKWEDGLSVLEKKYPHQIKIPLENTYGMHLYSKLEILNHKVHFFVADDIPSIQAEIKTIDGYKFDFFGVHPPPPSPTEEDNSKERDGEILSVGKMVKKLNNPCLVIGDFNNVAWAKSSILFKKSSKLIDARIGKGLFSTFHAKYWFLRFPIDLLFHSSEIYIEDLKTLNYFGSDHFPIYCSFYIDKKNNNDDESNENLNQENKENIDEMIEEGKKEKSENRD</sequence>
<dbReference type="InterPro" id="IPR005135">
    <property type="entry name" value="Endo/exonuclease/phosphatase"/>
</dbReference>
<organism evidence="3 4">
    <name type="scientific">Flavobacterium ponti</name>
    <dbReference type="NCBI Taxonomy" id="665133"/>
    <lineage>
        <taxon>Bacteria</taxon>
        <taxon>Pseudomonadati</taxon>
        <taxon>Bacteroidota</taxon>
        <taxon>Flavobacteriia</taxon>
        <taxon>Flavobacteriales</taxon>
        <taxon>Flavobacteriaceae</taxon>
        <taxon>Flavobacterium</taxon>
    </lineage>
</organism>
<evidence type="ECO:0000256" key="1">
    <source>
        <dbReference type="SAM" id="MobiDB-lite"/>
    </source>
</evidence>
<dbReference type="RefSeq" id="WP_379738187.1">
    <property type="nucleotide sequence ID" value="NZ_JBHSGW010000002.1"/>
</dbReference>
<dbReference type="GO" id="GO:0004519">
    <property type="term" value="F:endonuclease activity"/>
    <property type="evidence" value="ECO:0007669"/>
    <property type="project" value="UniProtKB-KW"/>
</dbReference>
<name>A0ABV9P3M7_9FLAO</name>
<evidence type="ECO:0000313" key="3">
    <source>
        <dbReference type="EMBL" id="MFC4738894.1"/>
    </source>
</evidence>
<keyword evidence="4" id="KW-1185">Reference proteome</keyword>
<keyword evidence="3" id="KW-0540">Nuclease</keyword>
<keyword evidence="3" id="KW-0255">Endonuclease</keyword>
<keyword evidence="3" id="KW-0378">Hydrolase</keyword>
<dbReference type="SUPFAM" id="SSF56219">
    <property type="entry name" value="DNase I-like"/>
    <property type="match status" value="1"/>
</dbReference>
<protein>
    <submittedName>
        <fullName evidence="3">Endonuclease/exonuclease/phosphatase family protein</fullName>
    </submittedName>
</protein>
<dbReference type="EMBL" id="JBHSGW010000002">
    <property type="protein sequence ID" value="MFC4738894.1"/>
    <property type="molecule type" value="Genomic_DNA"/>
</dbReference>
<accession>A0ABV9P3M7</accession>
<comment type="caution">
    <text evidence="3">The sequence shown here is derived from an EMBL/GenBank/DDBJ whole genome shotgun (WGS) entry which is preliminary data.</text>
</comment>
<gene>
    <name evidence="3" type="ORF">ACFO3U_02705</name>
</gene>
<proteinExistence type="predicted"/>